<evidence type="ECO:0000313" key="4">
    <source>
        <dbReference type="EMBL" id="KAH7956417.1"/>
    </source>
</evidence>
<gene>
    <name evidence="4" type="ORF">HPB52_009256</name>
</gene>
<protein>
    <recommendedName>
        <fullName evidence="3">Peptidase M13 N-terminal domain-containing protein</fullName>
    </recommendedName>
</protein>
<reference evidence="4" key="1">
    <citation type="journal article" date="2020" name="Cell">
        <title>Large-Scale Comparative Analyses of Tick Genomes Elucidate Their Genetic Diversity and Vector Capacities.</title>
        <authorList>
            <consortium name="Tick Genome and Microbiome Consortium (TIGMIC)"/>
            <person name="Jia N."/>
            <person name="Wang J."/>
            <person name="Shi W."/>
            <person name="Du L."/>
            <person name="Sun Y."/>
            <person name="Zhan W."/>
            <person name="Jiang J.F."/>
            <person name="Wang Q."/>
            <person name="Zhang B."/>
            <person name="Ji P."/>
            <person name="Bell-Sakyi L."/>
            <person name="Cui X.M."/>
            <person name="Yuan T.T."/>
            <person name="Jiang B.G."/>
            <person name="Yang W.F."/>
            <person name="Lam T.T."/>
            <person name="Chang Q.C."/>
            <person name="Ding S.J."/>
            <person name="Wang X.J."/>
            <person name="Zhu J.G."/>
            <person name="Ruan X.D."/>
            <person name="Zhao L."/>
            <person name="Wei J.T."/>
            <person name="Ye R.Z."/>
            <person name="Que T.C."/>
            <person name="Du C.H."/>
            <person name="Zhou Y.H."/>
            <person name="Cheng J.X."/>
            <person name="Dai P.F."/>
            <person name="Guo W.B."/>
            <person name="Han X.H."/>
            <person name="Huang E.J."/>
            <person name="Li L.F."/>
            <person name="Wei W."/>
            <person name="Gao Y.C."/>
            <person name="Liu J.Z."/>
            <person name="Shao H.Z."/>
            <person name="Wang X."/>
            <person name="Wang C.C."/>
            <person name="Yang T.C."/>
            <person name="Huo Q.B."/>
            <person name="Li W."/>
            <person name="Chen H.Y."/>
            <person name="Chen S.E."/>
            <person name="Zhou L.G."/>
            <person name="Ni X.B."/>
            <person name="Tian J.H."/>
            <person name="Sheng Y."/>
            <person name="Liu T."/>
            <person name="Pan Y.S."/>
            <person name="Xia L.Y."/>
            <person name="Li J."/>
            <person name="Zhao F."/>
            <person name="Cao W.C."/>
        </authorList>
    </citation>
    <scope>NUCLEOTIDE SEQUENCE</scope>
    <source>
        <strain evidence="4">Rsan-2018</strain>
    </source>
</reference>
<dbReference type="PANTHER" id="PTHR11733:SF241">
    <property type="entry name" value="GH26575P-RELATED"/>
    <property type="match status" value="1"/>
</dbReference>
<keyword evidence="5" id="KW-1185">Reference proteome</keyword>
<feature type="chain" id="PRO_5038997457" description="Peptidase M13 N-terminal domain-containing protein" evidence="2">
    <location>
        <begin position="31"/>
        <end position="627"/>
    </location>
</feature>
<dbReference type="Gene3D" id="3.40.390.10">
    <property type="entry name" value="Collagenase (Catalytic Domain)"/>
    <property type="match status" value="2"/>
</dbReference>
<dbReference type="EMBL" id="JABSTV010001250">
    <property type="protein sequence ID" value="KAH7956417.1"/>
    <property type="molecule type" value="Genomic_DNA"/>
</dbReference>
<accession>A0A9D4PWF5</accession>
<dbReference type="Gene3D" id="1.10.1380.10">
    <property type="entry name" value="Neutral endopeptidase , domain2"/>
    <property type="match status" value="1"/>
</dbReference>
<dbReference type="Proteomes" id="UP000821837">
    <property type="component" value="Unassembled WGS sequence"/>
</dbReference>
<dbReference type="InterPro" id="IPR008753">
    <property type="entry name" value="Peptidase_M13_N"/>
</dbReference>
<dbReference type="VEuPathDB" id="VectorBase:RSAN_046977"/>
<feature type="signal peptide" evidence="2">
    <location>
        <begin position="1"/>
        <end position="30"/>
    </location>
</feature>
<dbReference type="InterPro" id="IPR024079">
    <property type="entry name" value="MetalloPept_cat_dom_sf"/>
</dbReference>
<evidence type="ECO:0000313" key="5">
    <source>
        <dbReference type="Proteomes" id="UP000821837"/>
    </source>
</evidence>
<dbReference type="GO" id="GO:0016485">
    <property type="term" value="P:protein processing"/>
    <property type="evidence" value="ECO:0007669"/>
    <property type="project" value="TreeGrafter"/>
</dbReference>
<organism evidence="4 5">
    <name type="scientific">Rhipicephalus sanguineus</name>
    <name type="common">Brown dog tick</name>
    <name type="synonym">Ixodes sanguineus</name>
    <dbReference type="NCBI Taxonomy" id="34632"/>
    <lineage>
        <taxon>Eukaryota</taxon>
        <taxon>Metazoa</taxon>
        <taxon>Ecdysozoa</taxon>
        <taxon>Arthropoda</taxon>
        <taxon>Chelicerata</taxon>
        <taxon>Arachnida</taxon>
        <taxon>Acari</taxon>
        <taxon>Parasitiformes</taxon>
        <taxon>Ixodida</taxon>
        <taxon>Ixodoidea</taxon>
        <taxon>Ixodidae</taxon>
        <taxon>Rhipicephalinae</taxon>
        <taxon>Rhipicephalus</taxon>
        <taxon>Rhipicephalus</taxon>
    </lineage>
</organism>
<dbReference type="Pfam" id="PF05649">
    <property type="entry name" value="Peptidase_M13_N"/>
    <property type="match status" value="1"/>
</dbReference>
<dbReference type="GO" id="GO:0004222">
    <property type="term" value="F:metalloendopeptidase activity"/>
    <property type="evidence" value="ECO:0007669"/>
    <property type="project" value="InterPro"/>
</dbReference>
<feature type="domain" description="Peptidase M13 N-terminal" evidence="3">
    <location>
        <begin position="55"/>
        <end position="387"/>
    </location>
</feature>
<evidence type="ECO:0000256" key="1">
    <source>
        <dbReference type="ARBA" id="ARBA00007357"/>
    </source>
</evidence>
<dbReference type="InterPro" id="IPR000718">
    <property type="entry name" value="Peptidase_M13"/>
</dbReference>
<evidence type="ECO:0000256" key="2">
    <source>
        <dbReference type="SAM" id="SignalP"/>
    </source>
</evidence>
<dbReference type="InterPro" id="IPR042089">
    <property type="entry name" value="Peptidase_M13_dom_2"/>
</dbReference>
<evidence type="ECO:0000259" key="3">
    <source>
        <dbReference type="Pfam" id="PF05649"/>
    </source>
</evidence>
<dbReference type="PANTHER" id="PTHR11733">
    <property type="entry name" value="ZINC METALLOPROTEASE FAMILY M13 NEPRILYSIN-RELATED"/>
    <property type="match status" value="1"/>
</dbReference>
<keyword evidence="2" id="KW-0732">Signal</keyword>
<reference evidence="4" key="2">
    <citation type="submission" date="2021-09" db="EMBL/GenBank/DDBJ databases">
        <authorList>
            <person name="Jia N."/>
            <person name="Wang J."/>
            <person name="Shi W."/>
            <person name="Du L."/>
            <person name="Sun Y."/>
            <person name="Zhan W."/>
            <person name="Jiang J."/>
            <person name="Wang Q."/>
            <person name="Zhang B."/>
            <person name="Ji P."/>
            <person name="Sakyi L.B."/>
            <person name="Cui X."/>
            <person name="Yuan T."/>
            <person name="Jiang B."/>
            <person name="Yang W."/>
            <person name="Lam T.T.-Y."/>
            <person name="Chang Q."/>
            <person name="Ding S."/>
            <person name="Wang X."/>
            <person name="Zhu J."/>
            <person name="Ruan X."/>
            <person name="Zhao L."/>
            <person name="Wei J."/>
            <person name="Que T."/>
            <person name="Du C."/>
            <person name="Cheng J."/>
            <person name="Dai P."/>
            <person name="Han X."/>
            <person name="Huang E."/>
            <person name="Gao Y."/>
            <person name="Liu J."/>
            <person name="Shao H."/>
            <person name="Ye R."/>
            <person name="Li L."/>
            <person name="Wei W."/>
            <person name="Wang X."/>
            <person name="Wang C."/>
            <person name="Huo Q."/>
            <person name="Li W."/>
            <person name="Guo W."/>
            <person name="Chen H."/>
            <person name="Chen S."/>
            <person name="Zhou L."/>
            <person name="Zhou L."/>
            <person name="Ni X."/>
            <person name="Tian J."/>
            <person name="Zhou Y."/>
            <person name="Sheng Y."/>
            <person name="Liu T."/>
            <person name="Pan Y."/>
            <person name="Xia L."/>
            <person name="Li J."/>
            <person name="Zhao F."/>
            <person name="Cao W."/>
        </authorList>
    </citation>
    <scope>NUCLEOTIDE SEQUENCE</scope>
    <source>
        <strain evidence="4">Rsan-2018</strain>
        <tissue evidence="4">Larvae</tissue>
    </source>
</reference>
<dbReference type="AlphaFoldDB" id="A0A9D4PWF5"/>
<name>A0A9D4PWF5_RHISA</name>
<dbReference type="SUPFAM" id="SSF55486">
    <property type="entry name" value="Metalloproteases ('zincins'), catalytic domain"/>
    <property type="match status" value="1"/>
</dbReference>
<sequence>MVIIGAHITTSIGASLLMVVLFAKRHGSTGDVCRSLECLEYTKLLTSSIDTTVSPCNSFTRFVCGNWERNNELSVRETLYERALDRMTRHLFSVEVPSSGQNSVQRAAAVYRSCLNVLHGQSNEVASVKKALGEAGIAWPRHADATRVDLVHTLMYTSLRLGWDVVLRLVPRVSEERTTLLMNPGRAFRHLVYRRPNVGETFDVYFNTLKKVFGSGEHDEANISETTLVEDIIRRNLTTTYMLRTPRRVLSEATYVPLAGHRWKVALSNLTLNVRNLEFVTTALEYVVEFLNLWQTIGERQAHYLTSWAVVQVAALYANRKLIVSYHGGSTRRALAYHGAFCVGAAYAFSHRAVLLHYNEEVMRGSTRADAERLATAVVHALFRRLASWPLYREGIQFVDQWSTLSQYFLGFDVEDRAPGVVGFDMTSSFVDNWRKSTLLPESSNDSTVIDALDSLALLALFYESRSFQLLPVALSFPVFDVGLVAAVNFGGLGGQVSSALGMLLLEAYGSAYAGVTDGDRFGNLTACITAESSQLDSKATVAMALTAAALFDAYVDEDPLPAVVPSLERFTGARMFFVSLCLAFCESGRSNTGICDSALRNVEAFADTFQCPHHAPMNPSHRCKVP</sequence>
<comment type="similarity">
    <text evidence="1">Belongs to the peptidase M13 family.</text>
</comment>
<dbReference type="GO" id="GO:0005886">
    <property type="term" value="C:plasma membrane"/>
    <property type="evidence" value="ECO:0007669"/>
    <property type="project" value="TreeGrafter"/>
</dbReference>
<dbReference type="PROSITE" id="PS51885">
    <property type="entry name" value="NEPRILYSIN"/>
    <property type="match status" value="1"/>
</dbReference>
<proteinExistence type="inferred from homology"/>
<comment type="caution">
    <text evidence="4">The sequence shown here is derived from an EMBL/GenBank/DDBJ whole genome shotgun (WGS) entry which is preliminary data.</text>
</comment>